<keyword evidence="1" id="KW-0472">Membrane</keyword>
<reference evidence="3 4" key="1">
    <citation type="submission" date="2014-04" db="EMBL/GenBank/DDBJ databases">
        <authorList>
            <consortium name="DOE Joint Genome Institute"/>
            <person name="Kuo A."/>
            <person name="Kohler A."/>
            <person name="Costa M.D."/>
            <person name="Nagy L.G."/>
            <person name="Floudas D."/>
            <person name="Copeland A."/>
            <person name="Barry K.W."/>
            <person name="Cichocki N."/>
            <person name="Veneault-Fourrey C."/>
            <person name="LaButti K."/>
            <person name="Lindquist E.A."/>
            <person name="Lipzen A."/>
            <person name="Lundell T."/>
            <person name="Morin E."/>
            <person name="Murat C."/>
            <person name="Sun H."/>
            <person name="Tunlid A."/>
            <person name="Henrissat B."/>
            <person name="Grigoriev I.V."/>
            <person name="Hibbett D.S."/>
            <person name="Martin F."/>
            <person name="Nordberg H.P."/>
            <person name="Cantor M.N."/>
            <person name="Hua S.X."/>
        </authorList>
    </citation>
    <scope>NUCLEOTIDE SEQUENCE [LARGE SCALE GENOMIC DNA]</scope>
    <source>
        <strain evidence="3 4">Marx 270</strain>
    </source>
</reference>
<dbReference type="InParanoid" id="A0A0C3NR57"/>
<organism evidence="3 4">
    <name type="scientific">Pisolithus tinctorius Marx 270</name>
    <dbReference type="NCBI Taxonomy" id="870435"/>
    <lineage>
        <taxon>Eukaryota</taxon>
        <taxon>Fungi</taxon>
        <taxon>Dikarya</taxon>
        <taxon>Basidiomycota</taxon>
        <taxon>Agaricomycotina</taxon>
        <taxon>Agaricomycetes</taxon>
        <taxon>Agaricomycetidae</taxon>
        <taxon>Boletales</taxon>
        <taxon>Sclerodermatineae</taxon>
        <taxon>Pisolithaceae</taxon>
        <taxon>Pisolithus</taxon>
    </lineage>
</organism>
<gene>
    <name evidence="3" type="ORF">M404DRAFT_1005685</name>
</gene>
<accession>A0A0C3NR57</accession>
<keyword evidence="4" id="KW-1185">Reference proteome</keyword>
<dbReference type="Proteomes" id="UP000054217">
    <property type="component" value="Unassembled WGS sequence"/>
</dbReference>
<dbReference type="EMBL" id="KN832020">
    <property type="protein sequence ID" value="KIN97995.1"/>
    <property type="molecule type" value="Genomic_DNA"/>
</dbReference>
<name>A0A0C3NR57_PISTI</name>
<evidence type="ECO:0000313" key="3">
    <source>
        <dbReference type="EMBL" id="KIN97995.1"/>
    </source>
</evidence>
<feature type="transmembrane region" description="Helical" evidence="1">
    <location>
        <begin position="204"/>
        <end position="231"/>
    </location>
</feature>
<evidence type="ECO:0000259" key="2">
    <source>
        <dbReference type="Pfam" id="PF20152"/>
    </source>
</evidence>
<feature type="transmembrane region" description="Helical" evidence="1">
    <location>
        <begin position="126"/>
        <end position="147"/>
    </location>
</feature>
<feature type="transmembrane region" description="Helical" evidence="1">
    <location>
        <begin position="237"/>
        <end position="256"/>
    </location>
</feature>
<dbReference type="OrthoDB" id="2677454at2759"/>
<keyword evidence="1" id="KW-1133">Transmembrane helix</keyword>
<dbReference type="PANTHER" id="PTHR40465">
    <property type="entry name" value="CHROMOSOME 1, WHOLE GENOME SHOTGUN SEQUENCE"/>
    <property type="match status" value="1"/>
</dbReference>
<feature type="transmembrane region" description="Helical" evidence="1">
    <location>
        <begin position="94"/>
        <end position="114"/>
    </location>
</feature>
<sequence length="321" mass="35257">MSTTVPTVSIDLSLSWGSLLAGTFASLILYGVSILQTFIYYVQYPKDRTPLKLLVAVVLLLDTLHQFLACAGLWSYLVQYYGDFVNLAVMHPPLLLATVVTSLVSFVVQSFFIWRIWSLSTGHFKWIIPLILMPFVTAQPVLSIYYTVKGLITPAIEAVSGPLLTKIANASNGTAAAVDITIAIMLCVLLAMGRTGFSGRTDRMLLRLIIVSVNTGIWTALFGLLAVILLVTLPQDLVFSGFYFPLCTLYCNMLLASLNVRRFVSSTDAGEPYQVPSAPSNPKLKTSSGLSRTLVNFTMGSTKAREESFEMQRNDSAQYHV</sequence>
<feature type="transmembrane region" description="Helical" evidence="1">
    <location>
        <begin position="53"/>
        <end position="74"/>
    </location>
</feature>
<evidence type="ECO:0000256" key="1">
    <source>
        <dbReference type="SAM" id="Phobius"/>
    </source>
</evidence>
<dbReference type="HOGENOM" id="CLU_046025_0_0_1"/>
<protein>
    <recommendedName>
        <fullName evidence="2">DUF6534 domain-containing protein</fullName>
    </recommendedName>
</protein>
<proteinExistence type="predicted"/>
<feature type="transmembrane region" description="Helical" evidence="1">
    <location>
        <begin position="20"/>
        <end position="41"/>
    </location>
</feature>
<dbReference type="InterPro" id="IPR045339">
    <property type="entry name" value="DUF6534"/>
</dbReference>
<keyword evidence="1" id="KW-0812">Transmembrane</keyword>
<feature type="transmembrane region" description="Helical" evidence="1">
    <location>
        <begin position="167"/>
        <end position="192"/>
    </location>
</feature>
<dbReference type="AlphaFoldDB" id="A0A0C3NR57"/>
<dbReference type="PANTHER" id="PTHR40465:SF1">
    <property type="entry name" value="DUF6534 DOMAIN-CONTAINING PROTEIN"/>
    <property type="match status" value="1"/>
</dbReference>
<evidence type="ECO:0000313" key="4">
    <source>
        <dbReference type="Proteomes" id="UP000054217"/>
    </source>
</evidence>
<dbReference type="Pfam" id="PF20152">
    <property type="entry name" value="DUF6534"/>
    <property type="match status" value="1"/>
</dbReference>
<reference evidence="4" key="2">
    <citation type="submission" date="2015-01" db="EMBL/GenBank/DDBJ databases">
        <title>Evolutionary Origins and Diversification of the Mycorrhizal Mutualists.</title>
        <authorList>
            <consortium name="DOE Joint Genome Institute"/>
            <consortium name="Mycorrhizal Genomics Consortium"/>
            <person name="Kohler A."/>
            <person name="Kuo A."/>
            <person name="Nagy L.G."/>
            <person name="Floudas D."/>
            <person name="Copeland A."/>
            <person name="Barry K.W."/>
            <person name="Cichocki N."/>
            <person name="Veneault-Fourrey C."/>
            <person name="LaButti K."/>
            <person name="Lindquist E.A."/>
            <person name="Lipzen A."/>
            <person name="Lundell T."/>
            <person name="Morin E."/>
            <person name="Murat C."/>
            <person name="Riley R."/>
            <person name="Ohm R."/>
            <person name="Sun H."/>
            <person name="Tunlid A."/>
            <person name="Henrissat B."/>
            <person name="Grigoriev I.V."/>
            <person name="Hibbett D.S."/>
            <person name="Martin F."/>
        </authorList>
    </citation>
    <scope>NUCLEOTIDE SEQUENCE [LARGE SCALE GENOMIC DNA]</scope>
    <source>
        <strain evidence="4">Marx 270</strain>
    </source>
</reference>
<feature type="domain" description="DUF6534" evidence="2">
    <location>
        <begin position="175"/>
        <end position="262"/>
    </location>
</feature>